<organism evidence="2 3">
    <name type="scientific">Cucurbita moschata</name>
    <name type="common">Winter crookneck squash</name>
    <name type="synonym">Cucurbita pepo var. moschata</name>
    <dbReference type="NCBI Taxonomy" id="3662"/>
    <lineage>
        <taxon>Eukaryota</taxon>
        <taxon>Viridiplantae</taxon>
        <taxon>Streptophyta</taxon>
        <taxon>Embryophyta</taxon>
        <taxon>Tracheophyta</taxon>
        <taxon>Spermatophyta</taxon>
        <taxon>Magnoliopsida</taxon>
        <taxon>eudicotyledons</taxon>
        <taxon>Gunneridae</taxon>
        <taxon>Pentapetalae</taxon>
        <taxon>rosids</taxon>
        <taxon>fabids</taxon>
        <taxon>Cucurbitales</taxon>
        <taxon>Cucurbitaceae</taxon>
        <taxon>Cucurbiteae</taxon>
        <taxon>Cucurbita</taxon>
    </lineage>
</organism>
<dbReference type="GeneID" id="111462697"/>
<dbReference type="AlphaFoldDB" id="A0A6J1HE07"/>
<accession>A0A6J1HE07</accession>
<dbReference type="Proteomes" id="UP000504609">
    <property type="component" value="Unplaced"/>
</dbReference>
<evidence type="ECO:0000259" key="1">
    <source>
        <dbReference type="Pfam" id="PF00561"/>
    </source>
</evidence>
<evidence type="ECO:0000313" key="3">
    <source>
        <dbReference type="RefSeq" id="XP_022962163.1"/>
    </source>
</evidence>
<reference evidence="3" key="1">
    <citation type="submission" date="2025-08" db="UniProtKB">
        <authorList>
            <consortium name="RefSeq"/>
        </authorList>
    </citation>
    <scope>IDENTIFICATION</scope>
    <source>
        <tissue evidence="3">Young leaves</tissue>
    </source>
</reference>
<dbReference type="SUPFAM" id="SSF53474">
    <property type="entry name" value="alpha/beta-Hydrolases"/>
    <property type="match status" value="1"/>
</dbReference>
<dbReference type="PANTHER" id="PTHR43139">
    <property type="entry name" value="SI:DKEY-122A22.2"/>
    <property type="match status" value="1"/>
</dbReference>
<gene>
    <name evidence="3" type="primary">LOC111462697</name>
</gene>
<evidence type="ECO:0000313" key="2">
    <source>
        <dbReference type="Proteomes" id="UP000504609"/>
    </source>
</evidence>
<keyword evidence="2" id="KW-1185">Reference proteome</keyword>
<dbReference type="Gene3D" id="3.40.50.1820">
    <property type="entry name" value="alpha/beta hydrolase"/>
    <property type="match status" value="1"/>
</dbReference>
<proteinExistence type="predicted"/>
<feature type="domain" description="AB hydrolase-1" evidence="1">
    <location>
        <begin position="79"/>
        <end position="315"/>
    </location>
</feature>
<protein>
    <submittedName>
        <fullName evidence="3">Epoxide hydrolase 4-like</fullName>
    </submittedName>
</protein>
<dbReference type="InterPro" id="IPR052370">
    <property type="entry name" value="Meta-cleavage_hydrolase"/>
</dbReference>
<dbReference type="Pfam" id="PF00561">
    <property type="entry name" value="Abhydrolase_1"/>
    <property type="match status" value="1"/>
</dbReference>
<dbReference type="InterPro" id="IPR000073">
    <property type="entry name" value="AB_hydrolase_1"/>
</dbReference>
<name>A0A6J1HE07_CUCMO</name>
<dbReference type="KEGG" id="cmos:111462697"/>
<dbReference type="PANTHER" id="PTHR43139:SF52">
    <property type="entry name" value="SI:DKEY-122A22.2"/>
    <property type="match status" value="1"/>
</dbReference>
<dbReference type="PRINTS" id="PR00111">
    <property type="entry name" value="ABHYDROLASE"/>
</dbReference>
<dbReference type="RefSeq" id="XP_022962163.1">
    <property type="nucleotide sequence ID" value="XM_023106395.1"/>
</dbReference>
<sequence>MFLTWFHYDNKGLLRTHAIIGAAQINSMWPSFLSLVSLYGGYLRRCFTAAGLTQQAIDIDAETTLSFWGPKPSKSNAKPSLLLLHGFGPMAIWQWRPQVQFLADDFDVYVPDLVFFGDSTTKSAERTEVFQAISIGKLLEKIGVKKYSVMGTSYGGFVAYHMARIWPERIEKVVIASSGVNMRRKDNDAMLKRANVENIDEFLLPMTAEQLRTLMKLAVFKGVGRRMPDFFLNDFIHKLYMEKRKEKIELLKSLTFGREDTIDLSPLFQEVLIIWGDHDQLFPLEMAKELKEILGEKTRLEVMKETSHVPQIEAPAEFNRVVKSFLCGL</sequence>
<dbReference type="InterPro" id="IPR029058">
    <property type="entry name" value="AB_hydrolase_fold"/>
</dbReference>